<reference evidence="1 2" key="1">
    <citation type="submission" date="2020-08" db="EMBL/GenBank/DDBJ databases">
        <title>A novel species.</title>
        <authorList>
            <person name="Gao J."/>
        </authorList>
    </citation>
    <scope>NUCLEOTIDE SEQUENCE [LARGE SCALE GENOMIC DNA]</scope>
    <source>
        <strain evidence="1 2">CRXT-G-22</strain>
    </source>
</reference>
<organism evidence="1 2">
    <name type="scientific">Streptomyces roseirectus</name>
    <dbReference type="NCBI Taxonomy" id="2768066"/>
    <lineage>
        <taxon>Bacteria</taxon>
        <taxon>Bacillati</taxon>
        <taxon>Actinomycetota</taxon>
        <taxon>Actinomycetes</taxon>
        <taxon>Kitasatosporales</taxon>
        <taxon>Streptomycetaceae</taxon>
        <taxon>Streptomyces</taxon>
    </lineage>
</organism>
<dbReference type="EMBL" id="CP060828">
    <property type="protein sequence ID" value="QNP73944.1"/>
    <property type="molecule type" value="Genomic_DNA"/>
</dbReference>
<gene>
    <name evidence="1" type="ORF">IAG44_33790</name>
</gene>
<dbReference type="KEGG" id="sroi:IAG44_33790"/>
<keyword evidence="2" id="KW-1185">Reference proteome</keyword>
<dbReference type="Proteomes" id="UP000516052">
    <property type="component" value="Chromosome"/>
</dbReference>
<protein>
    <submittedName>
        <fullName evidence="1">Uncharacterized protein</fullName>
    </submittedName>
</protein>
<dbReference type="AlphaFoldDB" id="A0A7H0IMC8"/>
<accession>A0A7H0IMC8</accession>
<evidence type="ECO:0000313" key="1">
    <source>
        <dbReference type="EMBL" id="QNP73944.1"/>
    </source>
</evidence>
<evidence type="ECO:0000313" key="2">
    <source>
        <dbReference type="Proteomes" id="UP000516052"/>
    </source>
</evidence>
<sequence length="119" mass="12291">MGADIERLAAQVRDLHVAFDSGEWKPSPAEYACAVQILEAVATGPLSEAIVQGLGLVASGGGLAEESRFGPAAVTCAVCLRRSVDPNSLGGRQVRESFLDLLRKMTGGPGEGAAVVGRR</sequence>
<dbReference type="RefSeq" id="WP_187750870.1">
    <property type="nucleotide sequence ID" value="NZ_CP060828.1"/>
</dbReference>
<name>A0A7H0IMC8_9ACTN</name>
<proteinExistence type="predicted"/>